<name>A0ABD1UM57_9LAMI</name>
<evidence type="ECO:0000256" key="6">
    <source>
        <dbReference type="ARBA" id="ARBA00023008"/>
    </source>
</evidence>
<keyword evidence="3" id="KW-0479">Metal-binding</keyword>
<dbReference type="InterPro" id="IPR022739">
    <property type="entry name" value="Polyphenol_oxidase_cen"/>
</dbReference>
<dbReference type="PRINTS" id="PR00092">
    <property type="entry name" value="TYROSINASE"/>
</dbReference>
<evidence type="ECO:0000259" key="9">
    <source>
        <dbReference type="PROSITE" id="PS00497"/>
    </source>
</evidence>
<dbReference type="Pfam" id="PF12143">
    <property type="entry name" value="PPO1_KFDV"/>
    <property type="match status" value="1"/>
</dbReference>
<evidence type="ECO:0000313" key="11">
    <source>
        <dbReference type="EMBL" id="KAL2526041.1"/>
    </source>
</evidence>
<keyword evidence="12" id="KW-1185">Reference proteome</keyword>
<dbReference type="Proteomes" id="UP001604336">
    <property type="component" value="Unassembled WGS sequence"/>
</dbReference>
<evidence type="ECO:0000256" key="4">
    <source>
        <dbReference type="ARBA" id="ARBA00022784"/>
    </source>
</evidence>
<dbReference type="Pfam" id="PF00264">
    <property type="entry name" value="Tyrosinase"/>
    <property type="match status" value="1"/>
</dbReference>
<dbReference type="AlphaFoldDB" id="A0ABD1UM57"/>
<comment type="cofactor">
    <cofactor evidence="1">
        <name>Cu(2+)</name>
        <dbReference type="ChEBI" id="CHEBI:29036"/>
    </cofactor>
</comment>
<dbReference type="PANTHER" id="PTHR11474">
    <property type="entry name" value="TYROSINASE FAMILY MEMBER"/>
    <property type="match status" value="1"/>
</dbReference>
<sequence>MASFSAVAYYIPYSSSFFPNKPPKFNNRRRNPVFKFTCKAKNGETSPGKLDRRDVLLGLGGLYSTTSLSANPMALADPALPDFKDCIDATQPNKTFINCCPPAASGIMDYVPSATTVNTRIPAQSVEVGSDYYNKYTEAIQTMKNLSPSDPRNFRQQANVHCAYCDGGYTLQGSPKLFYEIHNSWLFFPWHRWYLYFFEKICQKLINDDTFTLPFWNWDASQGMQIPYIYTSSVISPLYDCFRNPDHLPPSVIDLDWSYGDKPVDPNTQIKYNLSTMYTQMITQSKTPTDFFGKAYRAGDDITTLDGAGQIEQTPHNNVHSWTGTAVDQSNPIDMGALYSAARDPIFYAHHANVDRMWIIWLNKLGGSNFTDPDWLNAYFIFYNEEANPVRVRVKDCLDITKLGYQYEDVPIPWLDVSVKPKPRAKAKTLPSAPDPAQVFPTTLDKPVSVIVKRPKKSGTGSSEEILVIEGIEYDKRNYVKFNVYINEDDVNACRPDNTEYLGSFSNLPHGHRMTVKTNKKFRISQVLEELGARDYDKVLVTLIPKSNPVKINGGSNVDILGPDRGSGRINGLIASLLCPRALPSSLKITFPLFYCLILSEESERSPGIKRDAAYMAGFGDKEVVTTGTGPESKTRNGEEGLMFPSSSSLSSMLKI</sequence>
<keyword evidence="7" id="KW-1015">Disulfide bond</keyword>
<dbReference type="InterPro" id="IPR050316">
    <property type="entry name" value="Tyrosinase/Hemocyanin"/>
</dbReference>
<evidence type="ECO:0000256" key="3">
    <source>
        <dbReference type="ARBA" id="ARBA00022723"/>
    </source>
</evidence>
<protein>
    <submittedName>
        <fullName evidence="11">Polyphenol oxidase I</fullName>
    </submittedName>
</protein>
<feature type="compositionally biased region" description="Low complexity" evidence="8">
    <location>
        <begin position="646"/>
        <end position="656"/>
    </location>
</feature>
<evidence type="ECO:0000256" key="2">
    <source>
        <dbReference type="ARBA" id="ARBA00009928"/>
    </source>
</evidence>
<dbReference type="InterPro" id="IPR008922">
    <property type="entry name" value="Di-copper_centre_dom_sf"/>
</dbReference>
<keyword evidence="6" id="KW-0186">Copper</keyword>
<dbReference type="PROSITE" id="PS00498">
    <property type="entry name" value="TYROSINASE_2"/>
    <property type="match status" value="1"/>
</dbReference>
<keyword evidence="4" id="KW-0883">Thioether bond</keyword>
<proteinExistence type="inferred from homology"/>
<dbReference type="Gene3D" id="1.10.1280.10">
    <property type="entry name" value="Di-copper center containing domain from catechol oxidase"/>
    <property type="match status" value="1"/>
</dbReference>
<comment type="caution">
    <text evidence="11">The sequence shown here is derived from an EMBL/GenBank/DDBJ whole genome shotgun (WGS) entry which is preliminary data.</text>
</comment>
<dbReference type="PROSITE" id="PS00497">
    <property type="entry name" value="TYROSINASE_1"/>
    <property type="match status" value="1"/>
</dbReference>
<reference evidence="12" key="1">
    <citation type="submission" date="2024-07" db="EMBL/GenBank/DDBJ databases">
        <title>Two chromosome-level genome assemblies of Korean endemic species Abeliophyllum distichum and Forsythia ovata (Oleaceae).</title>
        <authorList>
            <person name="Jang H."/>
        </authorList>
    </citation>
    <scope>NUCLEOTIDE SEQUENCE [LARGE SCALE GENOMIC DNA]</scope>
</reference>
<dbReference type="SUPFAM" id="SSF48056">
    <property type="entry name" value="Di-copper centre-containing domain"/>
    <property type="match status" value="1"/>
</dbReference>
<dbReference type="Pfam" id="PF12142">
    <property type="entry name" value="PPO1_DWL"/>
    <property type="match status" value="1"/>
</dbReference>
<dbReference type="GO" id="GO:0046872">
    <property type="term" value="F:metal ion binding"/>
    <property type="evidence" value="ECO:0007669"/>
    <property type="project" value="UniProtKB-KW"/>
</dbReference>
<organism evidence="11 12">
    <name type="scientific">Abeliophyllum distichum</name>
    <dbReference type="NCBI Taxonomy" id="126358"/>
    <lineage>
        <taxon>Eukaryota</taxon>
        <taxon>Viridiplantae</taxon>
        <taxon>Streptophyta</taxon>
        <taxon>Embryophyta</taxon>
        <taxon>Tracheophyta</taxon>
        <taxon>Spermatophyta</taxon>
        <taxon>Magnoliopsida</taxon>
        <taxon>eudicotyledons</taxon>
        <taxon>Gunneridae</taxon>
        <taxon>Pentapetalae</taxon>
        <taxon>asterids</taxon>
        <taxon>lamiids</taxon>
        <taxon>Lamiales</taxon>
        <taxon>Oleaceae</taxon>
        <taxon>Forsythieae</taxon>
        <taxon>Abeliophyllum</taxon>
    </lineage>
</organism>
<gene>
    <name evidence="11" type="ORF">Adt_11095</name>
</gene>
<feature type="domain" description="Tyrosinase copper-binding" evidence="9">
    <location>
        <begin position="182"/>
        <end position="199"/>
    </location>
</feature>
<evidence type="ECO:0000256" key="8">
    <source>
        <dbReference type="SAM" id="MobiDB-lite"/>
    </source>
</evidence>
<accession>A0ABD1UM57</accession>
<dbReference type="InterPro" id="IPR022740">
    <property type="entry name" value="Polyphenol_oxidase_C"/>
</dbReference>
<evidence type="ECO:0000256" key="5">
    <source>
        <dbReference type="ARBA" id="ARBA00023002"/>
    </source>
</evidence>
<keyword evidence="5" id="KW-0560">Oxidoreductase</keyword>
<dbReference type="EMBL" id="JBFOLK010000003">
    <property type="protein sequence ID" value="KAL2526041.1"/>
    <property type="molecule type" value="Genomic_DNA"/>
</dbReference>
<dbReference type="PANTHER" id="PTHR11474:SF76">
    <property type="entry name" value="SHKT DOMAIN-CONTAINING PROTEIN"/>
    <property type="match status" value="1"/>
</dbReference>
<feature type="domain" description="Tyrosinase copper-binding" evidence="10">
    <location>
        <begin position="344"/>
        <end position="355"/>
    </location>
</feature>
<evidence type="ECO:0000259" key="10">
    <source>
        <dbReference type="PROSITE" id="PS00498"/>
    </source>
</evidence>
<feature type="region of interest" description="Disordered" evidence="8">
    <location>
        <begin position="625"/>
        <end position="656"/>
    </location>
</feature>
<evidence type="ECO:0000256" key="7">
    <source>
        <dbReference type="ARBA" id="ARBA00023157"/>
    </source>
</evidence>
<comment type="similarity">
    <text evidence="2">Belongs to the tyrosinase family.</text>
</comment>
<evidence type="ECO:0000313" key="12">
    <source>
        <dbReference type="Proteomes" id="UP001604336"/>
    </source>
</evidence>
<dbReference type="GO" id="GO:0016491">
    <property type="term" value="F:oxidoreductase activity"/>
    <property type="evidence" value="ECO:0007669"/>
    <property type="project" value="UniProtKB-KW"/>
</dbReference>
<dbReference type="InterPro" id="IPR002227">
    <property type="entry name" value="Tyrosinase_Cu-bd"/>
</dbReference>
<evidence type="ECO:0000256" key="1">
    <source>
        <dbReference type="ARBA" id="ARBA00001973"/>
    </source>
</evidence>